<dbReference type="InterPro" id="IPR000415">
    <property type="entry name" value="Nitroreductase-like"/>
</dbReference>
<dbReference type="EMBL" id="CP039865">
    <property type="protein sequence ID" value="QCK84769.1"/>
    <property type="molecule type" value="Genomic_DNA"/>
</dbReference>
<dbReference type="AlphaFoldDB" id="A0A4D7QFZ0"/>
<reference evidence="1 2" key="1">
    <citation type="submission" date="2019-04" db="EMBL/GenBank/DDBJ databases">
        <title>Phreatobacter aquaticus sp. nov.</title>
        <authorList>
            <person name="Choi A."/>
            <person name="Baek K."/>
        </authorList>
    </citation>
    <scope>NUCLEOTIDE SEQUENCE [LARGE SCALE GENOMIC DNA]</scope>
    <source>
        <strain evidence="1 2">NMCR1094</strain>
    </source>
</reference>
<dbReference type="RefSeq" id="WP_137098103.1">
    <property type="nucleotide sequence ID" value="NZ_CP039865.1"/>
</dbReference>
<dbReference type="KEGG" id="paqt:E8L99_02720"/>
<name>A0A4D7QFZ0_9HYPH</name>
<evidence type="ECO:0000313" key="1">
    <source>
        <dbReference type="EMBL" id="QCK84769.1"/>
    </source>
</evidence>
<dbReference type="Gene3D" id="3.40.109.10">
    <property type="entry name" value="NADH Oxidase"/>
    <property type="match status" value="1"/>
</dbReference>
<organism evidence="1 2">
    <name type="scientific">Phreatobacter aquaticus</name>
    <dbReference type="NCBI Taxonomy" id="2570229"/>
    <lineage>
        <taxon>Bacteria</taxon>
        <taxon>Pseudomonadati</taxon>
        <taxon>Pseudomonadota</taxon>
        <taxon>Alphaproteobacteria</taxon>
        <taxon>Hyphomicrobiales</taxon>
        <taxon>Phreatobacteraceae</taxon>
        <taxon>Phreatobacter</taxon>
    </lineage>
</organism>
<protein>
    <submittedName>
        <fullName evidence="1">Tat pathway signal protein</fullName>
    </submittedName>
</protein>
<evidence type="ECO:0000313" key="2">
    <source>
        <dbReference type="Proteomes" id="UP000298588"/>
    </source>
</evidence>
<gene>
    <name evidence="1" type="ORF">E8L99_02720</name>
</gene>
<sequence>MAWPTGRRTLLIGAGACVFAGGAAALGWRASIGSQADYDDAVADMRRPMAVPSDMRDLVRYATLAANSHNSQPWRFRVAEGHIAISPDPTRRLAAVDPDDHHLWASLGCAAENLALAARVGGRGATVGFDPRDGGAVTVTFGDGPVAEPELFQAIPLRQSTRADYDGRTIGTSELGALAASVAAVPGVDLVLLTDRPQINRLRDLILAGNSVQMGDPAFRAELKAWLRFNPQSALSTGDGLFSALTGNPTIPTALGTRLVDMVLNPKDENDKCARQIASSAGMAVFVAERDDPEHWMRAGRASQRFALTATRLGLKHAFLNQPVEVARLRPDLAALVGTPGRRPNLVMRFGHGAAMPFSARRPVEAVLG</sequence>
<dbReference type="SUPFAM" id="SSF55469">
    <property type="entry name" value="FMN-dependent nitroreductase-like"/>
    <property type="match status" value="2"/>
</dbReference>
<dbReference type="Proteomes" id="UP000298588">
    <property type="component" value="Chromosome"/>
</dbReference>
<dbReference type="OrthoDB" id="8156917at2"/>
<accession>A0A4D7QFZ0</accession>
<dbReference type="GO" id="GO:0016491">
    <property type="term" value="F:oxidoreductase activity"/>
    <property type="evidence" value="ECO:0007669"/>
    <property type="project" value="InterPro"/>
</dbReference>
<dbReference type="NCBIfam" id="NF047509">
    <property type="entry name" value="Rv3131_FMN_oxido"/>
    <property type="match status" value="1"/>
</dbReference>
<keyword evidence="2" id="KW-1185">Reference proteome</keyword>
<proteinExistence type="predicted"/>